<feature type="domain" description="Helix-turn-helix" evidence="1">
    <location>
        <begin position="3"/>
        <end position="51"/>
    </location>
</feature>
<dbReference type="InterPro" id="IPR010093">
    <property type="entry name" value="SinI_DNA-bd"/>
</dbReference>
<accession>A0A1G9Z015</accession>
<evidence type="ECO:0000259" key="1">
    <source>
        <dbReference type="Pfam" id="PF12728"/>
    </source>
</evidence>
<dbReference type="RefSeq" id="WP_092639411.1">
    <property type="nucleotide sequence ID" value="NZ_FNID01000012.1"/>
</dbReference>
<dbReference type="STRING" id="258515.SAMN05192585_11224"/>
<evidence type="ECO:0000313" key="3">
    <source>
        <dbReference type="Proteomes" id="UP000199182"/>
    </source>
</evidence>
<keyword evidence="3" id="KW-1185">Reference proteome</keyword>
<dbReference type="Pfam" id="PF12728">
    <property type="entry name" value="HTH_17"/>
    <property type="match status" value="1"/>
</dbReference>
<dbReference type="AlphaFoldDB" id="A0A1G9Z015"/>
<dbReference type="EMBL" id="FNID01000012">
    <property type="protein sequence ID" value="SDN14073.1"/>
    <property type="molecule type" value="Genomic_DNA"/>
</dbReference>
<dbReference type="InterPro" id="IPR009061">
    <property type="entry name" value="DNA-bd_dom_put_sf"/>
</dbReference>
<dbReference type="SUPFAM" id="SSF46955">
    <property type="entry name" value="Putative DNA-binding domain"/>
    <property type="match status" value="1"/>
</dbReference>
<protein>
    <submittedName>
        <fullName evidence="2">DNA binding domain-containing protein, excisionase family</fullName>
    </submittedName>
</protein>
<name>A0A1G9Z015_9FIRM</name>
<dbReference type="NCBIfam" id="TIGR01764">
    <property type="entry name" value="excise"/>
    <property type="match status" value="1"/>
</dbReference>
<dbReference type="OrthoDB" id="2068210at2"/>
<dbReference type="Gene3D" id="1.10.1660.10">
    <property type="match status" value="1"/>
</dbReference>
<reference evidence="2 3" key="1">
    <citation type="submission" date="2016-10" db="EMBL/GenBank/DDBJ databases">
        <authorList>
            <person name="de Groot N.N."/>
        </authorList>
    </citation>
    <scope>NUCLEOTIDE SEQUENCE [LARGE SCALE GENOMIC DNA]</scope>
    <source>
        <strain evidence="2 3">CGMCC 1.5012</strain>
    </source>
</reference>
<sequence>MGLLTVKEVADRLKLTPYTVREWIREGKLKASKVGGVWRIKEDNLSALLEESGGKAAC</sequence>
<dbReference type="Proteomes" id="UP000199182">
    <property type="component" value="Unassembled WGS sequence"/>
</dbReference>
<gene>
    <name evidence="2" type="ORF">SAMN05192585_11224</name>
</gene>
<evidence type="ECO:0000313" key="2">
    <source>
        <dbReference type="EMBL" id="SDN14073.1"/>
    </source>
</evidence>
<organism evidence="2 3">
    <name type="scientific">Acetanaerobacterium elongatum</name>
    <dbReference type="NCBI Taxonomy" id="258515"/>
    <lineage>
        <taxon>Bacteria</taxon>
        <taxon>Bacillati</taxon>
        <taxon>Bacillota</taxon>
        <taxon>Clostridia</taxon>
        <taxon>Eubacteriales</taxon>
        <taxon>Oscillospiraceae</taxon>
        <taxon>Acetanaerobacterium</taxon>
    </lineage>
</organism>
<dbReference type="InterPro" id="IPR041657">
    <property type="entry name" value="HTH_17"/>
</dbReference>
<dbReference type="GO" id="GO:0003677">
    <property type="term" value="F:DNA binding"/>
    <property type="evidence" value="ECO:0007669"/>
    <property type="project" value="InterPro"/>
</dbReference>
<proteinExistence type="predicted"/>